<comment type="similarity">
    <text evidence="2 8">Belongs to the dynein light chain family.</text>
</comment>
<dbReference type="SUPFAM" id="SSF54648">
    <property type="entry name" value="DLC"/>
    <property type="match status" value="1"/>
</dbReference>
<keyword evidence="6 8" id="KW-0505">Motor protein</keyword>
<dbReference type="SMART" id="SM01375">
    <property type="entry name" value="Dynein_light"/>
    <property type="match status" value="1"/>
</dbReference>
<dbReference type="InterPro" id="IPR037177">
    <property type="entry name" value="DLC_sf"/>
</dbReference>
<dbReference type="Gene3D" id="3.30.740.10">
    <property type="entry name" value="Protein Inhibitor Of Neuronal Nitric Oxide Synthase"/>
    <property type="match status" value="1"/>
</dbReference>
<sequence>MSVIDKSKCEVKAEDITEEMKEDAFTLAVEAVERFTIEKDIAAFLKREFDKKHQPTWHCVVGKSFGSYVTHETRRFIYFYVGNLAILLFKSG</sequence>
<dbReference type="InterPro" id="IPR019763">
    <property type="entry name" value="Dynein_light_1/2_CS"/>
</dbReference>
<reference evidence="9 10" key="1">
    <citation type="journal article" date="2023" name="Nat. Commun.">
        <title>Origin of minicircular mitochondrial genomes in red algae.</title>
        <authorList>
            <person name="Lee Y."/>
            <person name="Cho C.H."/>
            <person name="Lee Y.M."/>
            <person name="Park S.I."/>
            <person name="Yang J.H."/>
            <person name="West J.A."/>
            <person name="Bhattacharya D."/>
            <person name="Yoon H.S."/>
        </authorList>
    </citation>
    <scope>NUCLEOTIDE SEQUENCE [LARGE SCALE GENOMIC DNA]</scope>
    <source>
        <strain evidence="9 10">CCMP1338</strain>
        <tissue evidence="9">Whole cell</tissue>
    </source>
</reference>
<protein>
    <recommendedName>
        <fullName evidence="8">Dynein light chain</fullName>
    </recommendedName>
</protein>
<dbReference type="FunFam" id="3.30.740.10:FF:000001">
    <property type="entry name" value="Dynein light chain"/>
    <property type="match status" value="1"/>
</dbReference>
<comment type="caution">
    <text evidence="9">The sequence shown here is derived from an EMBL/GenBank/DDBJ whole genome shotgun (WGS) entry which is preliminary data.</text>
</comment>
<keyword evidence="3 8" id="KW-0963">Cytoplasm</keyword>
<evidence type="ECO:0000313" key="9">
    <source>
        <dbReference type="EMBL" id="KAJ8902445.1"/>
    </source>
</evidence>
<dbReference type="AlphaFoldDB" id="A0AAV8UIS2"/>
<dbReference type="GO" id="GO:0007017">
    <property type="term" value="P:microtubule-based process"/>
    <property type="evidence" value="ECO:0007669"/>
    <property type="project" value="InterPro"/>
</dbReference>
<evidence type="ECO:0000256" key="7">
    <source>
        <dbReference type="ARBA" id="ARBA00023212"/>
    </source>
</evidence>
<evidence type="ECO:0000256" key="6">
    <source>
        <dbReference type="ARBA" id="ARBA00023175"/>
    </source>
</evidence>
<dbReference type="PANTHER" id="PTHR11886:SF35">
    <property type="entry name" value="DYNEIN LIGHT CHAIN"/>
    <property type="match status" value="1"/>
</dbReference>
<accession>A0AAV8UIS2</accession>
<dbReference type="InterPro" id="IPR001372">
    <property type="entry name" value="Dynein_light_chain_typ-1/2"/>
</dbReference>
<comment type="subcellular location">
    <subcellularLocation>
        <location evidence="1 8">Cytoplasm</location>
        <location evidence="1 8">Cytoskeleton</location>
    </subcellularLocation>
</comment>
<keyword evidence="4 8" id="KW-0493">Microtubule</keyword>
<evidence type="ECO:0000256" key="2">
    <source>
        <dbReference type="ARBA" id="ARBA00010156"/>
    </source>
</evidence>
<gene>
    <name evidence="9" type="ORF">NDN08_006850</name>
</gene>
<dbReference type="GO" id="GO:0005874">
    <property type="term" value="C:microtubule"/>
    <property type="evidence" value="ECO:0007669"/>
    <property type="project" value="UniProtKB-KW"/>
</dbReference>
<dbReference type="GO" id="GO:0005868">
    <property type="term" value="C:cytoplasmic dynein complex"/>
    <property type="evidence" value="ECO:0007669"/>
    <property type="project" value="TreeGrafter"/>
</dbReference>
<dbReference type="GO" id="GO:0045505">
    <property type="term" value="F:dynein intermediate chain binding"/>
    <property type="evidence" value="ECO:0007669"/>
    <property type="project" value="TreeGrafter"/>
</dbReference>
<evidence type="ECO:0000256" key="4">
    <source>
        <dbReference type="ARBA" id="ARBA00022701"/>
    </source>
</evidence>
<evidence type="ECO:0000256" key="5">
    <source>
        <dbReference type="ARBA" id="ARBA00023017"/>
    </source>
</evidence>
<dbReference type="Pfam" id="PF01221">
    <property type="entry name" value="Dynein_light"/>
    <property type="match status" value="1"/>
</dbReference>
<keyword evidence="5 8" id="KW-0243">Dynein</keyword>
<dbReference type="EMBL" id="JAMWBK010000009">
    <property type="protein sequence ID" value="KAJ8902445.1"/>
    <property type="molecule type" value="Genomic_DNA"/>
</dbReference>
<evidence type="ECO:0000313" key="10">
    <source>
        <dbReference type="Proteomes" id="UP001157974"/>
    </source>
</evidence>
<evidence type="ECO:0000256" key="1">
    <source>
        <dbReference type="ARBA" id="ARBA00004245"/>
    </source>
</evidence>
<dbReference type="PROSITE" id="PS01239">
    <property type="entry name" value="DYNEIN_LIGHT_1"/>
    <property type="match status" value="1"/>
</dbReference>
<dbReference type="CDD" id="cd21452">
    <property type="entry name" value="DLC-like_DYNLL1_DYNLL2"/>
    <property type="match status" value="1"/>
</dbReference>
<evidence type="ECO:0000256" key="8">
    <source>
        <dbReference type="RuleBase" id="RU365010"/>
    </source>
</evidence>
<evidence type="ECO:0000256" key="3">
    <source>
        <dbReference type="ARBA" id="ARBA00022490"/>
    </source>
</evidence>
<keyword evidence="10" id="KW-1185">Reference proteome</keyword>
<name>A0AAV8UIS2_9RHOD</name>
<organism evidence="9 10">
    <name type="scientific">Rhodosorus marinus</name>
    <dbReference type="NCBI Taxonomy" id="101924"/>
    <lineage>
        <taxon>Eukaryota</taxon>
        <taxon>Rhodophyta</taxon>
        <taxon>Stylonematophyceae</taxon>
        <taxon>Stylonematales</taxon>
        <taxon>Stylonemataceae</taxon>
        <taxon>Rhodosorus</taxon>
    </lineage>
</organism>
<dbReference type="PANTHER" id="PTHR11886">
    <property type="entry name" value="DYNEIN LIGHT CHAIN"/>
    <property type="match status" value="1"/>
</dbReference>
<proteinExistence type="inferred from homology"/>
<dbReference type="Proteomes" id="UP001157974">
    <property type="component" value="Unassembled WGS sequence"/>
</dbReference>
<keyword evidence="7 8" id="KW-0206">Cytoskeleton</keyword>